<dbReference type="EMBL" id="BAABRP010000001">
    <property type="protein sequence ID" value="GAA5511501.1"/>
    <property type="molecule type" value="Genomic_DNA"/>
</dbReference>
<protein>
    <submittedName>
        <fullName evidence="1">Uncharacterized protein</fullName>
    </submittedName>
</protein>
<accession>A0ABP9W2A3</accession>
<evidence type="ECO:0000313" key="2">
    <source>
        <dbReference type="Proteomes" id="UP001401887"/>
    </source>
</evidence>
<evidence type="ECO:0000313" key="1">
    <source>
        <dbReference type="EMBL" id="GAA5511501.1"/>
    </source>
</evidence>
<gene>
    <name evidence="1" type="ORF">Dcar01_00212</name>
</gene>
<sequence>MMLPAERPLPDLFELRCQARREVAEALLRLPEEARTVGEGQRLSEQFLASVHSGAALTEVIRLARALAQQPGGLPASLL</sequence>
<name>A0ABP9W2A3_9DEIO</name>
<organism evidence="1 2">
    <name type="scientific">Deinococcus carri</name>
    <dbReference type="NCBI Taxonomy" id="1211323"/>
    <lineage>
        <taxon>Bacteria</taxon>
        <taxon>Thermotogati</taxon>
        <taxon>Deinococcota</taxon>
        <taxon>Deinococci</taxon>
        <taxon>Deinococcales</taxon>
        <taxon>Deinococcaceae</taxon>
        <taxon>Deinococcus</taxon>
    </lineage>
</organism>
<dbReference type="RefSeq" id="WP_345459571.1">
    <property type="nucleotide sequence ID" value="NZ_BAABRP010000001.1"/>
</dbReference>
<proteinExistence type="predicted"/>
<dbReference type="Proteomes" id="UP001401887">
    <property type="component" value="Unassembled WGS sequence"/>
</dbReference>
<keyword evidence="2" id="KW-1185">Reference proteome</keyword>
<comment type="caution">
    <text evidence="1">The sequence shown here is derived from an EMBL/GenBank/DDBJ whole genome shotgun (WGS) entry which is preliminary data.</text>
</comment>
<reference evidence="1 2" key="1">
    <citation type="submission" date="2024-02" db="EMBL/GenBank/DDBJ databases">
        <title>Deinococcus carri NBRC 110142.</title>
        <authorList>
            <person name="Ichikawa N."/>
            <person name="Katano-Makiyama Y."/>
            <person name="Hidaka K."/>
        </authorList>
    </citation>
    <scope>NUCLEOTIDE SEQUENCE [LARGE SCALE GENOMIC DNA]</scope>
    <source>
        <strain evidence="1 2">NBRC 110142</strain>
    </source>
</reference>